<dbReference type="Gene3D" id="3.20.20.140">
    <property type="entry name" value="Metal-dependent hydrolases"/>
    <property type="match status" value="1"/>
</dbReference>
<evidence type="ECO:0000256" key="2">
    <source>
        <dbReference type="ARBA" id="ARBA00005058"/>
    </source>
</evidence>
<gene>
    <name evidence="11" type="ORF">ALAG00032_LOCUS10109</name>
</gene>
<protein>
    <recommendedName>
        <fullName evidence="10">Adenosine deaminase domain-containing protein</fullName>
    </recommendedName>
</protein>
<dbReference type="EMBL" id="HBIJ01015118">
    <property type="protein sequence ID" value="CAE0369346.1"/>
    <property type="molecule type" value="Transcribed_RNA"/>
</dbReference>
<keyword evidence="8" id="KW-0546">Nucleotide metabolism</keyword>
<proteinExistence type="inferred from homology"/>
<dbReference type="InterPro" id="IPR001365">
    <property type="entry name" value="A_deaminase_dom"/>
</dbReference>
<comment type="pathway">
    <text evidence="2">Purine metabolism; purine nucleoside salvage.</text>
</comment>
<dbReference type="SUPFAM" id="SSF51556">
    <property type="entry name" value="Metallo-dependent hydrolases"/>
    <property type="match status" value="1"/>
</dbReference>
<comment type="cofactor">
    <cofactor evidence="1">
        <name>Zn(2+)</name>
        <dbReference type="ChEBI" id="CHEBI:29105"/>
    </cofactor>
</comment>
<comment type="similarity">
    <text evidence="3">Belongs to the metallo-dependent hydrolases superfamily. Adenosine and AMP deaminases family.</text>
</comment>
<keyword evidence="7" id="KW-0862">Zinc</keyword>
<evidence type="ECO:0000256" key="4">
    <source>
        <dbReference type="ARBA" id="ARBA00022723"/>
    </source>
</evidence>
<feature type="domain" description="Adenosine deaminase" evidence="10">
    <location>
        <begin position="15"/>
        <end position="320"/>
    </location>
</feature>
<evidence type="ECO:0000256" key="7">
    <source>
        <dbReference type="ARBA" id="ARBA00022833"/>
    </source>
</evidence>
<evidence type="ECO:0000256" key="3">
    <source>
        <dbReference type="ARBA" id="ARBA00006676"/>
    </source>
</evidence>
<keyword evidence="5" id="KW-0660">Purine salvage</keyword>
<keyword evidence="6" id="KW-0378">Hydrolase</keyword>
<evidence type="ECO:0000256" key="1">
    <source>
        <dbReference type="ARBA" id="ARBA00001947"/>
    </source>
</evidence>
<dbReference type="UniPathway" id="UPA00606"/>
<dbReference type="GO" id="GO:0006154">
    <property type="term" value="P:adenosine catabolic process"/>
    <property type="evidence" value="ECO:0007669"/>
    <property type="project" value="TreeGrafter"/>
</dbReference>
<evidence type="ECO:0000256" key="8">
    <source>
        <dbReference type="ARBA" id="ARBA00023080"/>
    </source>
</evidence>
<accession>A0A7S3K143</accession>
<evidence type="ECO:0000259" key="10">
    <source>
        <dbReference type="Pfam" id="PF00962"/>
    </source>
</evidence>
<dbReference type="PANTHER" id="PTHR11409:SF42">
    <property type="entry name" value="ADENOSINE DEAMINASE-LIKE PROTEIN"/>
    <property type="match status" value="1"/>
</dbReference>
<comment type="catalytic activity">
    <reaction evidence="9">
        <text>N(6)-methyl-AMP + H2O + H(+) = IMP + methylamine</text>
        <dbReference type="Rhea" id="RHEA:16001"/>
        <dbReference type="ChEBI" id="CHEBI:15377"/>
        <dbReference type="ChEBI" id="CHEBI:15378"/>
        <dbReference type="ChEBI" id="CHEBI:58053"/>
        <dbReference type="ChEBI" id="CHEBI:59338"/>
        <dbReference type="ChEBI" id="CHEBI:144842"/>
    </reaction>
    <physiologicalReaction direction="left-to-right" evidence="9">
        <dbReference type="Rhea" id="RHEA:16002"/>
    </physiologicalReaction>
</comment>
<dbReference type="GO" id="GO:0009117">
    <property type="term" value="P:nucleotide metabolic process"/>
    <property type="evidence" value="ECO:0007669"/>
    <property type="project" value="UniProtKB-KW"/>
</dbReference>
<evidence type="ECO:0000256" key="5">
    <source>
        <dbReference type="ARBA" id="ARBA00022726"/>
    </source>
</evidence>
<dbReference type="Pfam" id="PF00962">
    <property type="entry name" value="A_deaminase"/>
    <property type="match status" value="1"/>
</dbReference>
<dbReference type="InterPro" id="IPR006330">
    <property type="entry name" value="Ado/ade_deaminase"/>
</dbReference>
<sequence>MKCDEEEAKIREILPKVELHAHLSGSIEQSWLSEHDRTFSAIDVVGPRSLARCFEYFCAVAKVITNLESLEAATRQVLTNFANEGTMYIEIRTTPKRLNGSTENDYVATIQRVAMEIQHKMDVKLLLSLDRGKITSLEDALHTIKKLVGLSQRFSDFVVGFDICGDPRVKSVQNYILPALYRIRPILPITFHTAEIRDDDEARAVLASAKDLNIKRLGHCCYLPQDVRRNLPSGMGIELCPTSNLVAMKIYDLTDHHFPHFWQTSSNLYVSINTDDRGLFKCSLSSELADIQKAFNLSFEDLVHIQRQGIASSFHPHPERLLDIFNKRLHANLEEKRKRSISSPIFHERRD</sequence>
<name>A0A7S3K143_9STRA</name>
<organism evidence="11">
    <name type="scientific">Aureoumbra lagunensis</name>
    <dbReference type="NCBI Taxonomy" id="44058"/>
    <lineage>
        <taxon>Eukaryota</taxon>
        <taxon>Sar</taxon>
        <taxon>Stramenopiles</taxon>
        <taxon>Ochrophyta</taxon>
        <taxon>Pelagophyceae</taxon>
        <taxon>Pelagomonadales</taxon>
        <taxon>Aureoumbra</taxon>
    </lineage>
</organism>
<dbReference type="GO" id="GO:0046872">
    <property type="term" value="F:metal ion binding"/>
    <property type="evidence" value="ECO:0007669"/>
    <property type="project" value="UniProtKB-KW"/>
</dbReference>
<evidence type="ECO:0000256" key="9">
    <source>
        <dbReference type="ARBA" id="ARBA00048787"/>
    </source>
</evidence>
<dbReference type="PANTHER" id="PTHR11409">
    <property type="entry name" value="ADENOSINE DEAMINASE"/>
    <property type="match status" value="1"/>
</dbReference>
<dbReference type="GO" id="GO:0046103">
    <property type="term" value="P:inosine biosynthetic process"/>
    <property type="evidence" value="ECO:0007669"/>
    <property type="project" value="TreeGrafter"/>
</dbReference>
<keyword evidence="4" id="KW-0479">Metal-binding</keyword>
<dbReference type="InterPro" id="IPR032466">
    <property type="entry name" value="Metal_Hydrolase"/>
</dbReference>
<evidence type="ECO:0000256" key="6">
    <source>
        <dbReference type="ARBA" id="ARBA00022801"/>
    </source>
</evidence>
<reference evidence="11" key="1">
    <citation type="submission" date="2021-01" db="EMBL/GenBank/DDBJ databases">
        <authorList>
            <person name="Corre E."/>
            <person name="Pelletier E."/>
            <person name="Niang G."/>
            <person name="Scheremetjew M."/>
            <person name="Finn R."/>
            <person name="Kale V."/>
            <person name="Holt S."/>
            <person name="Cochrane G."/>
            <person name="Meng A."/>
            <person name="Brown T."/>
            <person name="Cohen L."/>
        </authorList>
    </citation>
    <scope>NUCLEOTIDE SEQUENCE</scope>
    <source>
        <strain evidence="11">CCMP1510</strain>
    </source>
</reference>
<dbReference type="GO" id="GO:0004000">
    <property type="term" value="F:adenosine deaminase activity"/>
    <property type="evidence" value="ECO:0007669"/>
    <property type="project" value="TreeGrafter"/>
</dbReference>
<dbReference type="AlphaFoldDB" id="A0A7S3K143"/>
<evidence type="ECO:0000313" key="11">
    <source>
        <dbReference type="EMBL" id="CAE0369346.1"/>
    </source>
</evidence>
<dbReference type="GO" id="GO:0006166">
    <property type="term" value="P:purine ribonucleoside salvage"/>
    <property type="evidence" value="ECO:0007669"/>
    <property type="project" value="UniProtKB-KW"/>
</dbReference>